<protein>
    <submittedName>
        <fullName evidence="14">23S rRNA (Adenine(2503)-C(2))-methyltransferase RlmN</fullName>
        <ecNumber evidence="14">2.1.1.192</ecNumber>
    </submittedName>
</protein>
<dbReference type="GO" id="GO:0051539">
    <property type="term" value="F:4 iron, 4 sulfur cluster binding"/>
    <property type="evidence" value="ECO:0007669"/>
    <property type="project" value="UniProtKB-KW"/>
</dbReference>
<dbReference type="PIRSF" id="PIRSF006004">
    <property type="entry name" value="CHP00048"/>
    <property type="match status" value="1"/>
</dbReference>
<name>A0A519B9E6_9DELT</name>
<keyword evidence="12" id="KW-0411">Iron-sulfur</keyword>
<dbReference type="Pfam" id="PF04055">
    <property type="entry name" value="Radical_SAM"/>
    <property type="match status" value="1"/>
</dbReference>
<evidence type="ECO:0000256" key="9">
    <source>
        <dbReference type="ARBA" id="ARBA00022694"/>
    </source>
</evidence>
<dbReference type="InterPro" id="IPR013785">
    <property type="entry name" value="Aldolase_TIM"/>
</dbReference>
<dbReference type="EC" id="2.1.1.192" evidence="14"/>
<keyword evidence="9" id="KW-0819">tRNA processing</keyword>
<keyword evidence="5" id="KW-0698">rRNA processing</keyword>
<evidence type="ECO:0000313" key="15">
    <source>
        <dbReference type="Proteomes" id="UP000320813"/>
    </source>
</evidence>
<dbReference type="EMBL" id="SGBD01000005">
    <property type="protein sequence ID" value="RZD13905.1"/>
    <property type="molecule type" value="Genomic_DNA"/>
</dbReference>
<dbReference type="InterPro" id="IPR048641">
    <property type="entry name" value="RlmN_N"/>
</dbReference>
<sequence>MKNKESLFDKSQLELEEFCILNGFKKYNAHQVMRWVYFYQTLDFTKMTDIPKPLRNELSNNFHINLPGIAGTTYEEDTNGYSKKYLIRLADDMTIESVLINYNNRKTLCVSSQIGCKMGCAFCETAGLGAGRNLSSGEIISQILLVNEDIKEKITNVVFMGMGEPLDNMAEVEKSLNIMSDNKFLAIAPRKITISTCGLLDKLHDIEKFKYKIAISLNASDNITRNKLMPINKKFPLESIVNLINRKKPSVHNKITLEYVLIKGVNDGISNAKELIKMFSPSKVKFNLIPLNKGEDSIFLKNLERPDDKVINDFKVKLLKAGFTVTTRFSKAQSINGGCGQLTAKMLYS</sequence>
<evidence type="ECO:0000256" key="5">
    <source>
        <dbReference type="ARBA" id="ARBA00022552"/>
    </source>
</evidence>
<dbReference type="Pfam" id="PF21016">
    <property type="entry name" value="RlmN_N"/>
    <property type="match status" value="1"/>
</dbReference>
<comment type="subcellular location">
    <subcellularLocation>
        <location evidence="2">Cytoplasm</location>
    </subcellularLocation>
</comment>
<keyword evidence="3" id="KW-0004">4Fe-4S</keyword>
<dbReference type="InterPro" id="IPR004383">
    <property type="entry name" value="rRNA_lsu_MTrfase_RlmN/Cfr"/>
</dbReference>
<dbReference type="Proteomes" id="UP000320813">
    <property type="component" value="Unassembled WGS sequence"/>
</dbReference>
<evidence type="ECO:0000256" key="11">
    <source>
        <dbReference type="ARBA" id="ARBA00023004"/>
    </source>
</evidence>
<proteinExistence type="predicted"/>
<accession>A0A519B9E6</accession>
<keyword evidence="6 14" id="KW-0489">Methyltransferase</keyword>
<dbReference type="InterPro" id="IPR040072">
    <property type="entry name" value="Methyltransferase_A"/>
</dbReference>
<evidence type="ECO:0000256" key="4">
    <source>
        <dbReference type="ARBA" id="ARBA00022490"/>
    </source>
</evidence>
<dbReference type="SFLD" id="SFLDG01062">
    <property type="entry name" value="methyltransferase_(Class_A)"/>
    <property type="match status" value="1"/>
</dbReference>
<evidence type="ECO:0000313" key="14">
    <source>
        <dbReference type="EMBL" id="RZD13905.1"/>
    </source>
</evidence>
<dbReference type="CDD" id="cd01335">
    <property type="entry name" value="Radical_SAM"/>
    <property type="match status" value="1"/>
</dbReference>
<dbReference type="GO" id="GO:0046872">
    <property type="term" value="F:metal ion binding"/>
    <property type="evidence" value="ECO:0007669"/>
    <property type="project" value="UniProtKB-KW"/>
</dbReference>
<dbReference type="InterPro" id="IPR058240">
    <property type="entry name" value="rSAM_sf"/>
</dbReference>
<dbReference type="Gene3D" id="3.20.20.70">
    <property type="entry name" value="Aldolase class I"/>
    <property type="match status" value="1"/>
</dbReference>
<evidence type="ECO:0000256" key="12">
    <source>
        <dbReference type="ARBA" id="ARBA00023014"/>
    </source>
</evidence>
<evidence type="ECO:0000259" key="13">
    <source>
        <dbReference type="PROSITE" id="PS51918"/>
    </source>
</evidence>
<evidence type="ECO:0000256" key="1">
    <source>
        <dbReference type="ARBA" id="ARBA00001966"/>
    </source>
</evidence>
<dbReference type="Gene3D" id="1.10.150.530">
    <property type="match status" value="1"/>
</dbReference>
<evidence type="ECO:0000256" key="3">
    <source>
        <dbReference type="ARBA" id="ARBA00022485"/>
    </source>
</evidence>
<organism evidence="14 15">
    <name type="scientific">Candidatus Acidulodesulfobacterium ferriphilum</name>
    <dbReference type="NCBI Taxonomy" id="2597223"/>
    <lineage>
        <taxon>Bacteria</taxon>
        <taxon>Deltaproteobacteria</taxon>
        <taxon>Candidatus Acidulodesulfobacterales</taxon>
        <taxon>Candidatus Acidulodesulfobacterium</taxon>
    </lineage>
</organism>
<keyword evidence="10" id="KW-0479">Metal-binding</keyword>
<comment type="cofactor">
    <cofactor evidence="1">
        <name>[4Fe-4S] cluster</name>
        <dbReference type="ChEBI" id="CHEBI:49883"/>
    </cofactor>
</comment>
<gene>
    <name evidence="14" type="primary">rlmN</name>
    <name evidence="14" type="ORF">EVJ47_08215</name>
</gene>
<dbReference type="SFLD" id="SFLDF00275">
    <property type="entry name" value="adenosine_C2_methyltransferase"/>
    <property type="match status" value="1"/>
</dbReference>
<dbReference type="AlphaFoldDB" id="A0A519B9E6"/>
<dbReference type="GO" id="GO:0005737">
    <property type="term" value="C:cytoplasm"/>
    <property type="evidence" value="ECO:0007669"/>
    <property type="project" value="UniProtKB-SubCell"/>
</dbReference>
<evidence type="ECO:0000256" key="6">
    <source>
        <dbReference type="ARBA" id="ARBA00022603"/>
    </source>
</evidence>
<evidence type="ECO:0000256" key="10">
    <source>
        <dbReference type="ARBA" id="ARBA00022723"/>
    </source>
</evidence>
<keyword evidence="7 14" id="KW-0808">Transferase</keyword>
<keyword evidence="8" id="KW-0949">S-adenosyl-L-methionine</keyword>
<dbReference type="GO" id="GO:0008173">
    <property type="term" value="F:RNA methyltransferase activity"/>
    <property type="evidence" value="ECO:0007669"/>
    <property type="project" value="InterPro"/>
</dbReference>
<evidence type="ECO:0000256" key="8">
    <source>
        <dbReference type="ARBA" id="ARBA00022691"/>
    </source>
</evidence>
<dbReference type="GO" id="GO:0030488">
    <property type="term" value="P:tRNA methylation"/>
    <property type="evidence" value="ECO:0007669"/>
    <property type="project" value="InterPro"/>
</dbReference>
<dbReference type="NCBIfam" id="TIGR00048">
    <property type="entry name" value="rRNA_mod_RlmN"/>
    <property type="match status" value="1"/>
</dbReference>
<dbReference type="InterPro" id="IPR007197">
    <property type="entry name" value="rSAM"/>
</dbReference>
<keyword evidence="4" id="KW-0963">Cytoplasm</keyword>
<dbReference type="GO" id="GO:0070475">
    <property type="term" value="P:rRNA base methylation"/>
    <property type="evidence" value="ECO:0007669"/>
    <property type="project" value="InterPro"/>
</dbReference>
<evidence type="ECO:0000256" key="7">
    <source>
        <dbReference type="ARBA" id="ARBA00022679"/>
    </source>
</evidence>
<dbReference type="PROSITE" id="PS51918">
    <property type="entry name" value="RADICAL_SAM"/>
    <property type="match status" value="1"/>
</dbReference>
<evidence type="ECO:0000256" key="2">
    <source>
        <dbReference type="ARBA" id="ARBA00004496"/>
    </source>
</evidence>
<reference evidence="14 15" key="1">
    <citation type="submission" date="2019-01" db="EMBL/GenBank/DDBJ databases">
        <title>Insights into ecological role of a new deltaproteobacterial order Candidatus Sinidesulfobacterales (Sva0485) by metagenomics and metatranscriptomics.</title>
        <authorList>
            <person name="Tan S."/>
            <person name="Liu J."/>
            <person name="Fang Y."/>
            <person name="Hedlund B.P."/>
            <person name="Lian Z.H."/>
            <person name="Huang L.Y."/>
            <person name="Li J.T."/>
            <person name="Huang L.N."/>
            <person name="Li W.J."/>
            <person name="Jiang H.C."/>
            <person name="Dong H.L."/>
            <person name="Shu W.S."/>
        </authorList>
    </citation>
    <scope>NUCLEOTIDE SEQUENCE [LARGE SCALE GENOMIC DNA]</scope>
    <source>
        <strain evidence="14">AP3</strain>
    </source>
</reference>
<dbReference type="PANTHER" id="PTHR30544">
    <property type="entry name" value="23S RRNA METHYLTRANSFERASE"/>
    <property type="match status" value="1"/>
</dbReference>
<dbReference type="SFLD" id="SFLDS00029">
    <property type="entry name" value="Radical_SAM"/>
    <property type="match status" value="1"/>
</dbReference>
<dbReference type="PANTHER" id="PTHR30544:SF5">
    <property type="entry name" value="RADICAL SAM CORE DOMAIN-CONTAINING PROTEIN"/>
    <property type="match status" value="1"/>
</dbReference>
<feature type="domain" description="Radical SAM core" evidence="13">
    <location>
        <begin position="102"/>
        <end position="328"/>
    </location>
</feature>
<dbReference type="InterPro" id="IPR027492">
    <property type="entry name" value="RNA_MTrfase_RlmN"/>
</dbReference>
<keyword evidence="11" id="KW-0408">Iron</keyword>
<comment type="caution">
    <text evidence="14">The sequence shown here is derived from an EMBL/GenBank/DDBJ whole genome shotgun (WGS) entry which is preliminary data.</text>
</comment>
<dbReference type="SUPFAM" id="SSF102114">
    <property type="entry name" value="Radical SAM enzymes"/>
    <property type="match status" value="1"/>
</dbReference>